<organism evidence="1 2">
    <name type="scientific">Mortierella alpina</name>
    <name type="common">Oleaginous fungus</name>
    <name type="synonym">Mortierella renispora</name>
    <dbReference type="NCBI Taxonomy" id="64518"/>
    <lineage>
        <taxon>Eukaryota</taxon>
        <taxon>Fungi</taxon>
        <taxon>Fungi incertae sedis</taxon>
        <taxon>Mucoromycota</taxon>
        <taxon>Mortierellomycotina</taxon>
        <taxon>Mortierellomycetes</taxon>
        <taxon>Mortierellales</taxon>
        <taxon>Mortierellaceae</taxon>
        <taxon>Mortierella</taxon>
    </lineage>
</organism>
<gene>
    <name evidence="1" type="ORF">BGZ70_004011</name>
</gene>
<accession>A0A9P6IS20</accession>
<comment type="caution">
    <text evidence="1">The sequence shown here is derived from an EMBL/GenBank/DDBJ whole genome shotgun (WGS) entry which is preliminary data.</text>
</comment>
<feature type="non-terminal residue" evidence="1">
    <location>
        <position position="80"/>
    </location>
</feature>
<name>A0A9P6IS20_MORAP</name>
<dbReference type="AlphaFoldDB" id="A0A9P6IS20"/>
<keyword evidence="2" id="KW-1185">Reference proteome</keyword>
<dbReference type="Proteomes" id="UP000738359">
    <property type="component" value="Unassembled WGS sequence"/>
</dbReference>
<sequence>MSAAKLMMVVDPADARLYVTGTASSREFDSLVWGSPAYHSAKNELAVNDFAEFGTGSLSDYRGLYGKESDVKELAITYAP</sequence>
<proteinExistence type="predicted"/>
<reference evidence="1" key="1">
    <citation type="journal article" date="2020" name="Fungal Divers.">
        <title>Resolving the Mortierellaceae phylogeny through synthesis of multi-gene phylogenetics and phylogenomics.</title>
        <authorList>
            <person name="Vandepol N."/>
            <person name="Liber J."/>
            <person name="Desiro A."/>
            <person name="Na H."/>
            <person name="Kennedy M."/>
            <person name="Barry K."/>
            <person name="Grigoriev I.V."/>
            <person name="Miller A.N."/>
            <person name="O'Donnell K."/>
            <person name="Stajich J.E."/>
            <person name="Bonito G."/>
        </authorList>
    </citation>
    <scope>NUCLEOTIDE SEQUENCE</scope>
    <source>
        <strain evidence="1">CK1249</strain>
    </source>
</reference>
<protein>
    <submittedName>
        <fullName evidence="1">Uncharacterized protein</fullName>
    </submittedName>
</protein>
<evidence type="ECO:0000313" key="1">
    <source>
        <dbReference type="EMBL" id="KAF9945155.1"/>
    </source>
</evidence>
<dbReference type="EMBL" id="JAAAHY010002173">
    <property type="protein sequence ID" value="KAF9945155.1"/>
    <property type="molecule type" value="Genomic_DNA"/>
</dbReference>
<evidence type="ECO:0000313" key="2">
    <source>
        <dbReference type="Proteomes" id="UP000738359"/>
    </source>
</evidence>